<dbReference type="EMBL" id="KQ964251">
    <property type="protein sequence ID" value="KXJ90994.1"/>
    <property type="molecule type" value="Genomic_DNA"/>
</dbReference>
<feature type="domain" description="Nucleoporin Nup133/Nup155-like C-terminal" evidence="9">
    <location>
        <begin position="685"/>
        <end position="1338"/>
    </location>
</feature>
<comment type="subcellular location">
    <subcellularLocation>
        <location evidence="1">Nucleus envelope</location>
    </subcellularLocation>
</comment>
<dbReference type="Proteomes" id="UP000070501">
    <property type="component" value="Unassembled WGS sequence"/>
</dbReference>
<proteinExistence type="inferred from homology"/>
<dbReference type="GO" id="GO:0017056">
    <property type="term" value="F:structural constituent of nuclear pore"/>
    <property type="evidence" value="ECO:0007669"/>
    <property type="project" value="InterPro"/>
</dbReference>
<reference evidence="12" key="1">
    <citation type="submission" date="2016-02" db="EMBL/GenBank/DDBJ databases">
        <title>Draft genome sequence of Microdochium bolleyi, a fungal endophyte of beachgrass.</title>
        <authorList>
            <consortium name="DOE Joint Genome Institute"/>
            <person name="David A.S."/>
            <person name="May G."/>
            <person name="Haridas S."/>
            <person name="Lim J."/>
            <person name="Wang M."/>
            <person name="Labutti K."/>
            <person name="Lipzen A."/>
            <person name="Barry K."/>
            <person name="Grigoriev I.V."/>
        </authorList>
    </citation>
    <scope>NUCLEOTIDE SEQUENCE [LARGE SCALE GENOMIC DNA]</scope>
    <source>
        <strain evidence="12">J235TASD1</strain>
    </source>
</reference>
<dbReference type="GO" id="GO:0031080">
    <property type="term" value="C:nuclear pore outer ring"/>
    <property type="evidence" value="ECO:0007669"/>
    <property type="project" value="TreeGrafter"/>
</dbReference>
<dbReference type="PANTHER" id="PTHR13405">
    <property type="entry name" value="NUCLEAR PORE COMPLEX PROTEIN NUP133"/>
    <property type="match status" value="1"/>
</dbReference>
<feature type="region of interest" description="Disordered" evidence="8">
    <location>
        <begin position="1"/>
        <end position="122"/>
    </location>
</feature>
<evidence type="ECO:0000256" key="6">
    <source>
        <dbReference type="ARBA" id="ARBA00023010"/>
    </source>
</evidence>
<name>A0A136J1M9_9PEZI</name>
<dbReference type="Pfam" id="PF03177">
    <property type="entry name" value="Nucleoporin_C"/>
    <property type="match status" value="1"/>
</dbReference>
<evidence type="ECO:0000256" key="8">
    <source>
        <dbReference type="SAM" id="MobiDB-lite"/>
    </source>
</evidence>
<keyword evidence="12" id="KW-1185">Reference proteome</keyword>
<dbReference type="SUPFAM" id="SSF117289">
    <property type="entry name" value="Nucleoporin domain"/>
    <property type="match status" value="1"/>
</dbReference>
<feature type="region of interest" description="Disordered" evidence="8">
    <location>
        <begin position="1357"/>
        <end position="1401"/>
    </location>
</feature>
<dbReference type="GO" id="GO:0016973">
    <property type="term" value="P:poly(A)+ mRNA export from nucleus"/>
    <property type="evidence" value="ECO:0007669"/>
    <property type="project" value="TreeGrafter"/>
</dbReference>
<feature type="compositionally biased region" description="Basic residues" evidence="8">
    <location>
        <begin position="1375"/>
        <end position="1385"/>
    </location>
</feature>
<dbReference type="InterPro" id="IPR015943">
    <property type="entry name" value="WD40/YVTN_repeat-like_dom_sf"/>
</dbReference>
<feature type="compositionally biased region" description="Polar residues" evidence="8">
    <location>
        <begin position="1"/>
        <end position="17"/>
    </location>
</feature>
<comment type="similarity">
    <text evidence="2">Belongs to the nucleoporin Nup133 family.</text>
</comment>
<evidence type="ECO:0000259" key="9">
    <source>
        <dbReference type="Pfam" id="PF03177"/>
    </source>
</evidence>
<keyword evidence="3" id="KW-0813">Transport</keyword>
<evidence type="ECO:0000256" key="4">
    <source>
        <dbReference type="ARBA" id="ARBA00022816"/>
    </source>
</evidence>
<gene>
    <name evidence="11" type="ORF">Micbo1qcDRAFT_68631</name>
</gene>
<evidence type="ECO:0000256" key="7">
    <source>
        <dbReference type="ARBA" id="ARBA00023242"/>
    </source>
</evidence>
<keyword evidence="4" id="KW-0509">mRNA transport</keyword>
<evidence type="ECO:0000256" key="5">
    <source>
        <dbReference type="ARBA" id="ARBA00022927"/>
    </source>
</evidence>
<keyword evidence="6" id="KW-0811">Translocation</keyword>
<organism evidence="11 12">
    <name type="scientific">Microdochium bolleyi</name>
    <dbReference type="NCBI Taxonomy" id="196109"/>
    <lineage>
        <taxon>Eukaryota</taxon>
        <taxon>Fungi</taxon>
        <taxon>Dikarya</taxon>
        <taxon>Ascomycota</taxon>
        <taxon>Pezizomycotina</taxon>
        <taxon>Sordariomycetes</taxon>
        <taxon>Xylariomycetidae</taxon>
        <taxon>Xylariales</taxon>
        <taxon>Microdochiaceae</taxon>
        <taxon>Microdochium</taxon>
    </lineage>
</organism>
<feature type="compositionally biased region" description="Polar residues" evidence="8">
    <location>
        <begin position="27"/>
        <end position="36"/>
    </location>
</feature>
<dbReference type="InterPro" id="IPR037624">
    <property type="entry name" value="Nup133-like"/>
</dbReference>
<dbReference type="Gene3D" id="1.20.58.1380">
    <property type="match status" value="1"/>
</dbReference>
<feature type="compositionally biased region" description="Basic and acidic residues" evidence="8">
    <location>
        <begin position="93"/>
        <end position="112"/>
    </location>
</feature>
<dbReference type="FunFam" id="2.130.10.10:FF:001057">
    <property type="entry name" value="Nuclear pore complex subunit Nup133, putative"/>
    <property type="match status" value="1"/>
</dbReference>
<feature type="domain" description="Nucleoporin Nup133/Nup155-like N-terminal" evidence="10">
    <location>
        <begin position="121"/>
        <end position="574"/>
    </location>
</feature>
<dbReference type="Gene3D" id="2.130.10.10">
    <property type="entry name" value="YVTN repeat-like/Quinoprotein amine dehydrogenase"/>
    <property type="match status" value="1"/>
</dbReference>
<dbReference type="OrthoDB" id="103454at2759"/>
<keyword evidence="7" id="KW-0539">Nucleus</keyword>
<dbReference type="STRING" id="196109.A0A136J1M9"/>
<evidence type="ECO:0000256" key="1">
    <source>
        <dbReference type="ARBA" id="ARBA00004259"/>
    </source>
</evidence>
<dbReference type="Pfam" id="PF08801">
    <property type="entry name" value="Nucleoporin_N"/>
    <property type="match status" value="1"/>
</dbReference>
<dbReference type="PANTHER" id="PTHR13405:SF11">
    <property type="entry name" value="NUCLEAR PORE COMPLEX PROTEIN NUP133"/>
    <property type="match status" value="1"/>
</dbReference>
<evidence type="ECO:0000256" key="2">
    <source>
        <dbReference type="ARBA" id="ARBA00005569"/>
    </source>
</evidence>
<dbReference type="GO" id="GO:0000972">
    <property type="term" value="P:transcription-dependent tethering of RNA polymerase II gene DNA at nuclear periphery"/>
    <property type="evidence" value="ECO:0007669"/>
    <property type="project" value="TreeGrafter"/>
</dbReference>
<accession>A0A136J1M9</accession>
<dbReference type="InterPro" id="IPR014908">
    <property type="entry name" value="Nucleoporin_Nup133/Nup155_N"/>
</dbReference>
<dbReference type="GO" id="GO:0006606">
    <property type="term" value="P:protein import into nucleus"/>
    <property type="evidence" value="ECO:0007669"/>
    <property type="project" value="TreeGrafter"/>
</dbReference>
<protein>
    <submittedName>
        <fullName evidence="11">Nup133 N terminal like-domain-containing protein</fullName>
    </submittedName>
</protein>
<keyword evidence="5" id="KW-0653">Protein transport</keyword>
<dbReference type="InterPro" id="IPR007187">
    <property type="entry name" value="Nucleoporin_Nup133/Nup155_C"/>
</dbReference>
<evidence type="ECO:0000313" key="11">
    <source>
        <dbReference type="EMBL" id="KXJ90994.1"/>
    </source>
</evidence>
<dbReference type="InParanoid" id="A0A136J1M9"/>
<evidence type="ECO:0000259" key="10">
    <source>
        <dbReference type="Pfam" id="PF08801"/>
    </source>
</evidence>
<evidence type="ECO:0000256" key="3">
    <source>
        <dbReference type="ARBA" id="ARBA00022448"/>
    </source>
</evidence>
<evidence type="ECO:0000313" key="12">
    <source>
        <dbReference type="Proteomes" id="UP000070501"/>
    </source>
</evidence>
<sequence length="1401" mass="156435">MFSPSQNNGSDRASTGPMTRGRRRARPQSTDNSVQQPKAKRQRLPLNEQTFTNPDANIPPPRDAYEVKAARPSAGDFRQDGIEPDTPIPQRQPSRELSVRSKKTRPGDRASKGDGSTLLTTNSAFDVRKLPALPDLRDASDRRHGSLDSSSGYALSIDHTRAIVWQYSAPTQAPESFSFTLPQPSKHASDPLPIGSLVSPSASSSEPGLVVVMPTTGKITYWESISSATTLDFMRQQRNGLEDTVSGMFSGETVIQLVNAESSAGFILAFSSGRLAYLSVRDSHGRPKIATQFLRTSLGPASSGFFGSIRHALTAAAQGDLAAVRAEKYSNPGESTVVAATSKGKLHAWRIHRGGHHDVLAELDARSAIIEHIHEQDQESSKYPAESLKILDFCFVSRDVESRFVDNIELDKSRDGYEHLLLLTSMTSAASTRYVLVEVSIPTNHPEPTVRIGTIRPITAYNSRLESSTIEPPRLYLPKPNMIAFLVFSHAVVVTSLASPPESPDAQILVDSHVLSTTYEDVVDFRSGSSTEVIGSGFEEPHHFSTSAEETRHSKVKAKNPTVVLLLRGHGVIRISVSEVERFASERPPTITAKSKLEQAVFFGVKEDNPLIFDFPRGQSFTDNEYGQAALSLSRDVLSSRGPHMSTVAARVDVNIRERVRYLEKLMCHIRALGIKLDRNTKWILLWNAEKMSISATIWRKHEAFTSARPGNAKQSLVAEVVDYIRKEQGSVPDPAKGEVDQVRHWFIRDIHDMELFLAWAYEVIKHNSRASLDPSSLTRFIFESCDVYNGAIRDAWSFRRENLDLYGLSNEKIENGIIASDYTGLPLPWTCHPYITNNVKRQLELATEWVKQNWTALPEAERTKQPLIVDTRKLLPQVTEVYLTALQELSRSFLASDDQSQLADGHKYEGIYKLDRHDKIVSLAKSENWDSAITIAEHHRSLPALAQILTQEIEALRVRQSSGTQTQEQIDALEVLIADKESMVKKSFVKYGEAFAFPFYDYLFTTYGIDALLNYEGDKKYKTLFLRDKPELAKVSWINDIIGEEDIDHAADTLLELGLTKEQQIWNKKIELSLGKLARLAESSSRPSSKASHSLQEATINTVTSDASMDAIDRELAIITIQNDLYNTQIRPVISTALDEQTELDLAREAFPLVGVPKKYKILSHIFEDALTRLLKHEALDALTLIDLLTLIQLSPETSEMIADQFFLAIQVAHNGLSGDERLQAERLIWRRCYLRVDWKDINDTSRKNDDDVMNRLSETDLFETFCTLYASQHGGDGTTYSRISPSDALGVYTESLDRRWEKADKGAREKVFEVMRWEDSNLRKHVEKHRVDQWVTETRKYAEEAVDAEIDAQTAAMGGGGSAPHSPQAVPKSPRKSPSKRQTRAAAANHASAQNGISH</sequence>